<feature type="transmembrane region" description="Helical" evidence="1">
    <location>
        <begin position="6"/>
        <end position="29"/>
    </location>
</feature>
<dbReference type="STRING" id="927664.SAMN05421780_10963"/>
<dbReference type="AlphaFoldDB" id="A0A1I1LP50"/>
<keyword evidence="1" id="KW-0812">Transmembrane</keyword>
<gene>
    <name evidence="2" type="ORF">SAMN05421780_10963</name>
</gene>
<feature type="transmembrane region" description="Helical" evidence="1">
    <location>
        <begin position="116"/>
        <end position="137"/>
    </location>
</feature>
<evidence type="ECO:0000256" key="1">
    <source>
        <dbReference type="SAM" id="Phobius"/>
    </source>
</evidence>
<keyword evidence="1" id="KW-1133">Transmembrane helix</keyword>
<keyword evidence="3" id="KW-1185">Reference proteome</keyword>
<dbReference type="RefSeq" id="WP_091514510.1">
    <property type="nucleotide sequence ID" value="NZ_FOLE01000009.1"/>
</dbReference>
<dbReference type="Proteomes" id="UP000199514">
    <property type="component" value="Unassembled WGS sequence"/>
</dbReference>
<protein>
    <submittedName>
        <fullName evidence="2">Uncharacterized protein</fullName>
    </submittedName>
</protein>
<feature type="transmembrane region" description="Helical" evidence="1">
    <location>
        <begin position="84"/>
        <end position="109"/>
    </location>
</feature>
<proteinExistence type="predicted"/>
<evidence type="ECO:0000313" key="3">
    <source>
        <dbReference type="Proteomes" id="UP000199514"/>
    </source>
</evidence>
<keyword evidence="1" id="KW-0472">Membrane</keyword>
<dbReference type="EMBL" id="FOLE01000009">
    <property type="protein sequence ID" value="SFC74736.1"/>
    <property type="molecule type" value="Genomic_DNA"/>
</dbReference>
<organism evidence="2 3">
    <name type="scientific">Flexibacter flexilis DSM 6793</name>
    <dbReference type="NCBI Taxonomy" id="927664"/>
    <lineage>
        <taxon>Bacteria</taxon>
        <taxon>Pseudomonadati</taxon>
        <taxon>Bacteroidota</taxon>
        <taxon>Cytophagia</taxon>
        <taxon>Cytophagales</taxon>
        <taxon>Flexibacteraceae</taxon>
        <taxon>Flexibacter</taxon>
    </lineage>
</organism>
<evidence type="ECO:0000313" key="2">
    <source>
        <dbReference type="EMBL" id="SFC74736.1"/>
    </source>
</evidence>
<sequence length="158" mass="17227">MREQILSYSLIIPILGILAGLGTLVYGMLKQEIEIFKYSFYIYIGCFIVSSLLYMILIPAIVLRRDINEGAGGLFSIFLTDSDLSTMGFVALNAVLGFISIVAVGYYHFSKFIPQLFIRVVLLVSILTLVLSILSGIGTAGQNGSDKVVDDGGFVEVK</sequence>
<name>A0A1I1LP50_9BACT</name>
<reference evidence="2 3" key="1">
    <citation type="submission" date="2016-10" db="EMBL/GenBank/DDBJ databases">
        <authorList>
            <person name="de Groot N.N."/>
        </authorList>
    </citation>
    <scope>NUCLEOTIDE SEQUENCE [LARGE SCALE GENOMIC DNA]</scope>
    <source>
        <strain evidence="2 3">DSM 6793</strain>
    </source>
</reference>
<accession>A0A1I1LP50</accession>
<feature type="transmembrane region" description="Helical" evidence="1">
    <location>
        <begin position="41"/>
        <end position="64"/>
    </location>
</feature>